<evidence type="ECO:0000256" key="1">
    <source>
        <dbReference type="ARBA" id="ARBA00002219"/>
    </source>
</evidence>
<sequence>IFVDLLIPDKNLALLGKATQSNLVENPWSAYGLPYNAIDGNHNSYFPDASCTHTTAQSNPWWRVDLLYKYKITSITITNRGDCCAERLNGAEIRVGNSLYNNGNSNTRVAVVSSIPAGTSMTFNFSNVSGRYVTVILPGQGRILTLCEVEVYGF</sequence>
<evidence type="ECO:0000256" key="3">
    <source>
        <dbReference type="ARBA" id="ARBA00011233"/>
    </source>
</evidence>
<dbReference type="InterPro" id="IPR051941">
    <property type="entry name" value="BG_Antigen-Binding_Lectin"/>
</dbReference>
<protein>
    <recommendedName>
        <fullName evidence="8">Fucolectin tachylectin-4 pentraxin-1 domain-containing protein</fullName>
    </recommendedName>
</protein>
<dbReference type="SMART" id="SM00607">
    <property type="entry name" value="FTP"/>
    <property type="match status" value="1"/>
</dbReference>
<evidence type="ECO:0000256" key="7">
    <source>
        <dbReference type="ARBA" id="ARBA00023157"/>
    </source>
</evidence>
<accession>A0A8B9H147</accession>
<proteinExistence type="inferred from homology"/>
<dbReference type="SUPFAM" id="SSF49785">
    <property type="entry name" value="Galactose-binding domain-like"/>
    <property type="match status" value="1"/>
</dbReference>
<evidence type="ECO:0000256" key="6">
    <source>
        <dbReference type="ARBA" id="ARBA00022837"/>
    </source>
</evidence>
<evidence type="ECO:0000259" key="8">
    <source>
        <dbReference type="SMART" id="SM00607"/>
    </source>
</evidence>
<dbReference type="InterPro" id="IPR008979">
    <property type="entry name" value="Galactose-bd-like_sf"/>
</dbReference>
<dbReference type="Gene3D" id="2.60.120.260">
    <property type="entry name" value="Galactose-binding domain-like"/>
    <property type="match status" value="1"/>
</dbReference>
<keyword evidence="6" id="KW-0106">Calcium</keyword>
<dbReference type="PANTHER" id="PTHR45713:SF6">
    <property type="entry name" value="F5_8 TYPE C DOMAIN-CONTAINING PROTEIN"/>
    <property type="match status" value="1"/>
</dbReference>
<comment type="similarity">
    <text evidence="2">Belongs to the fucolectin family.</text>
</comment>
<dbReference type="Pfam" id="PF22633">
    <property type="entry name" value="F5_F8_type_C_2"/>
    <property type="match status" value="1"/>
</dbReference>
<evidence type="ECO:0000256" key="2">
    <source>
        <dbReference type="ARBA" id="ARBA00010147"/>
    </source>
</evidence>
<dbReference type="GO" id="GO:0001868">
    <property type="term" value="P:regulation of complement activation, lectin pathway"/>
    <property type="evidence" value="ECO:0007669"/>
    <property type="project" value="UniProtKB-ARBA"/>
</dbReference>
<dbReference type="AlphaFoldDB" id="A0A8B9H147"/>
<evidence type="ECO:0000313" key="9">
    <source>
        <dbReference type="Ensembl" id="ENSAMXP00005003420.1"/>
    </source>
</evidence>
<evidence type="ECO:0000256" key="5">
    <source>
        <dbReference type="ARBA" id="ARBA00022734"/>
    </source>
</evidence>
<organism evidence="9 10">
    <name type="scientific">Astyanax mexicanus</name>
    <name type="common">Blind cave fish</name>
    <name type="synonym">Astyanax fasciatus mexicanus</name>
    <dbReference type="NCBI Taxonomy" id="7994"/>
    <lineage>
        <taxon>Eukaryota</taxon>
        <taxon>Metazoa</taxon>
        <taxon>Chordata</taxon>
        <taxon>Craniata</taxon>
        <taxon>Vertebrata</taxon>
        <taxon>Euteleostomi</taxon>
        <taxon>Actinopterygii</taxon>
        <taxon>Neopterygii</taxon>
        <taxon>Teleostei</taxon>
        <taxon>Ostariophysi</taxon>
        <taxon>Characiformes</taxon>
        <taxon>Characoidei</taxon>
        <taxon>Acestrorhamphidae</taxon>
        <taxon>Acestrorhamphinae</taxon>
        <taxon>Astyanax</taxon>
    </lineage>
</organism>
<name>A0A8B9H147_ASTMX</name>
<evidence type="ECO:0000256" key="4">
    <source>
        <dbReference type="ARBA" id="ARBA00022723"/>
    </source>
</evidence>
<comment type="function">
    <text evidence="1">Acts as a defensive agent. Recognizes blood group fucosylated oligosaccharides including A, B, H and Lewis B-type antigens. Does not recognize Lewis A antigen and has low affinity for monovalent haptens.</text>
</comment>
<reference evidence="9" key="1">
    <citation type="submission" date="2025-08" db="UniProtKB">
        <authorList>
            <consortium name="Ensembl"/>
        </authorList>
    </citation>
    <scope>IDENTIFICATION</scope>
</reference>
<dbReference type="Proteomes" id="UP000694621">
    <property type="component" value="Unplaced"/>
</dbReference>
<keyword evidence="4" id="KW-0479">Metal-binding</keyword>
<dbReference type="InterPro" id="IPR006585">
    <property type="entry name" value="FTP1"/>
</dbReference>
<dbReference type="PANTHER" id="PTHR45713">
    <property type="entry name" value="FTP DOMAIN-CONTAINING PROTEIN"/>
    <property type="match status" value="1"/>
</dbReference>
<keyword evidence="5" id="KW-0430">Lectin</keyword>
<keyword evidence="7" id="KW-1015">Disulfide bond</keyword>
<dbReference type="Ensembl" id="ENSAMXT00005003925.1">
    <property type="protein sequence ID" value="ENSAMXP00005003420.1"/>
    <property type="gene ID" value="ENSAMXG00005002161.1"/>
</dbReference>
<comment type="subunit">
    <text evidence="3">Homotrimer.</text>
</comment>
<feature type="domain" description="Fucolectin tachylectin-4 pentraxin-1" evidence="8">
    <location>
        <begin position="9"/>
        <end position="153"/>
    </location>
</feature>
<dbReference type="GO" id="GO:0046872">
    <property type="term" value="F:metal ion binding"/>
    <property type="evidence" value="ECO:0007669"/>
    <property type="project" value="UniProtKB-KW"/>
</dbReference>
<evidence type="ECO:0000313" key="10">
    <source>
        <dbReference type="Proteomes" id="UP000694621"/>
    </source>
</evidence>
<dbReference type="GO" id="GO:0010185">
    <property type="term" value="P:regulation of cellular defense response"/>
    <property type="evidence" value="ECO:0007669"/>
    <property type="project" value="UniProtKB-ARBA"/>
</dbReference>
<dbReference type="GO" id="GO:0042806">
    <property type="term" value="F:fucose binding"/>
    <property type="evidence" value="ECO:0007669"/>
    <property type="project" value="UniProtKB-ARBA"/>
</dbReference>